<dbReference type="RefSeq" id="WP_183950187.1">
    <property type="nucleotide sequence ID" value="NZ_JACIDH010000001.1"/>
</dbReference>
<name>A0A7W6A6A8_9SPHN</name>
<dbReference type="InterPro" id="IPR001343">
    <property type="entry name" value="Hemolysn_Ca-bd"/>
</dbReference>
<proteinExistence type="predicted"/>
<dbReference type="InterPro" id="IPR011049">
    <property type="entry name" value="Serralysin-like_metalloprot_C"/>
</dbReference>
<dbReference type="InterPro" id="IPR013783">
    <property type="entry name" value="Ig-like_fold"/>
</dbReference>
<dbReference type="PRINTS" id="PR00313">
    <property type="entry name" value="CABNDNGRPT"/>
</dbReference>
<dbReference type="GO" id="GO:0005509">
    <property type="term" value="F:calcium ion binding"/>
    <property type="evidence" value="ECO:0007669"/>
    <property type="project" value="InterPro"/>
</dbReference>
<feature type="domain" description="Cadherin" evidence="1">
    <location>
        <begin position="823"/>
        <end position="918"/>
    </location>
</feature>
<dbReference type="InterPro" id="IPR002126">
    <property type="entry name" value="Cadherin-like_dom"/>
</dbReference>
<accession>A0A7W6A6A8</accession>
<evidence type="ECO:0000313" key="2">
    <source>
        <dbReference type="EMBL" id="MBB3877956.1"/>
    </source>
</evidence>
<dbReference type="Gene3D" id="2.60.40.3440">
    <property type="match status" value="1"/>
</dbReference>
<dbReference type="PANTHER" id="PTHR14139">
    <property type="entry name" value="CALSYNTENIN"/>
    <property type="match status" value="1"/>
</dbReference>
<evidence type="ECO:0000313" key="3">
    <source>
        <dbReference type="Proteomes" id="UP000538670"/>
    </source>
</evidence>
<gene>
    <name evidence="2" type="ORF">GGR48_000359</name>
</gene>
<dbReference type="Proteomes" id="UP000538670">
    <property type="component" value="Unassembled WGS sequence"/>
</dbReference>
<dbReference type="Pfam" id="PF17803">
    <property type="entry name" value="Cadherin_4"/>
    <property type="match status" value="11"/>
</dbReference>
<feature type="domain" description="Cadherin" evidence="1">
    <location>
        <begin position="1323"/>
        <end position="1418"/>
    </location>
</feature>
<dbReference type="Gene3D" id="2.60.40.10">
    <property type="entry name" value="Immunoglobulins"/>
    <property type="match status" value="2"/>
</dbReference>
<dbReference type="NCBIfam" id="NF012211">
    <property type="entry name" value="tand_rpt_95"/>
    <property type="match status" value="5"/>
</dbReference>
<dbReference type="PANTHER" id="PTHR14139:SF2">
    <property type="entry name" value="CALSYNTENIN-1"/>
    <property type="match status" value="1"/>
</dbReference>
<dbReference type="PROSITE" id="PS00330">
    <property type="entry name" value="HEMOLYSIN_CALCIUM"/>
    <property type="match status" value="4"/>
</dbReference>
<dbReference type="Gene3D" id="2.60.40.2810">
    <property type="match status" value="2"/>
</dbReference>
<dbReference type="NCBIfam" id="TIGR01965">
    <property type="entry name" value="VCBS_repeat"/>
    <property type="match status" value="16"/>
</dbReference>
<dbReference type="GO" id="GO:0007156">
    <property type="term" value="P:homophilic cell adhesion via plasma membrane adhesion molecules"/>
    <property type="evidence" value="ECO:0007669"/>
    <property type="project" value="InterPro"/>
</dbReference>
<dbReference type="Gene3D" id="2.150.10.10">
    <property type="entry name" value="Serralysin-like metalloprotease, C-terminal"/>
    <property type="match status" value="4"/>
</dbReference>
<evidence type="ECO:0000259" key="1">
    <source>
        <dbReference type="PROSITE" id="PS50268"/>
    </source>
</evidence>
<dbReference type="EMBL" id="JACIDH010000001">
    <property type="protein sequence ID" value="MBB3877956.1"/>
    <property type="molecule type" value="Genomic_DNA"/>
</dbReference>
<dbReference type="GO" id="GO:0016020">
    <property type="term" value="C:membrane"/>
    <property type="evidence" value="ECO:0007669"/>
    <property type="project" value="InterPro"/>
</dbReference>
<reference evidence="2 3" key="1">
    <citation type="submission" date="2020-08" db="EMBL/GenBank/DDBJ databases">
        <title>Genomic Encyclopedia of Type Strains, Phase IV (KMG-IV): sequencing the most valuable type-strain genomes for metagenomic binning, comparative biology and taxonomic classification.</title>
        <authorList>
            <person name="Goeker M."/>
        </authorList>
    </citation>
    <scope>NUCLEOTIDE SEQUENCE [LARGE SCALE GENOMIC DNA]</scope>
    <source>
        <strain evidence="2 3">DSM 19512</strain>
    </source>
</reference>
<keyword evidence="3" id="KW-1185">Reference proteome</keyword>
<dbReference type="InterPro" id="IPR010221">
    <property type="entry name" value="VCBS_dom"/>
</dbReference>
<sequence length="2588" mass="260287">MTINLGLGISIGNGTSNANQTITGNDASNVLRGGNGNDRITGGAGNDVIHAGAGNDQVDAGAGNDLVFGGDGNDSILGGTGNDSLYGDSGNDMLDGGEGNDTLSGGEGNDTLLGGAGNDLLDGGIGNDYLDGGAGLDTVLGGLGNDTLVYRLADHGPASKSWFAPQDSYDGGSDTDTLRLVFTRDEWLRSDIQADVARYVAFLNQEANSVLARVSAKLGTNEYYGTFQFDAFDLTVSRVEKFEVMIDGLLLDPRDEAVIARADAITTDEDHASLAFNLLANDSVPDQVRSVSVGNPAHGTVTLTQNYADPANPVANVVYTPNAAYYQYLAQGEKAVDSFTYTVTDADGDVSTATVTVTITGQNDGPAIVSGRYQGAVVEDAAATLTSDGTITFRDIDLTDTHSVSIGAARVAITGGVPSGFAPAGGFGTLSAQVVENTADQNAQGTINWRFTADNASVQRLAAGQIATQVYMLTLTDKFGATTTQDVTVTLTGTNDAPTVTAAVASGEVIEDATTAIAGTIAFADADLIDTHKVSVAAQEDYYRGHFATVIDDTATGDGAGKVRWTFAVDNADLQDLAEGETMVQHYVVTVTDQNGAKVDQQVTVTLIGTNDAPVAIADVADPAIEDGAVVTGSVAGNDHDVDYYAQLTYALNAPVAGLTLNADGSYSFDPSNAAYQALAKGEVQTVVAAYTVTDEYGATATSTLTLTITGTNDAPVAVVDTGAVVEDAILTGSVATNDSDVDHGAKLAYTLNAPVAGLTLNADGSYSFDAGHAAYQALAKDEVQTIVANYTVADEHGATAVSTLTLTITGTNDAPVAVVDAGSVIEDAILTGSVAINDSDIDHGAKLAYTLNAPVAGLTLNADGSYSFDAGNAVYQALAKDEVQTIVASYTVTDEHGATATSTLTLSVTGTNDAPIAVVDAGSVVEDAVLTGSVATNDSDVDHGAKLAYTLNAPVAGLTLNADGSYSFDGGNVAYQALAKDEVQTVVASYTVTDEHGATAVSTLTLTITGTNDAPVAVVDAGSVVEDAILTGSVATNDSDVDHGAKLAYTLNAPVAGLTLNADGSYSFDAGNAAYQALAKGEVQTVVASYTVTDEHGATATSSLTLTITGTNDAPIAVVDAGSVVEDAVLTGSVATNDSDVDHGAKLAYTLNAPVAGLTLNADGSYSFDAGNAAYQALAKGEVQTVVASYTVTDEHGATATSALTLTITGTNDAPVAVVDAGSVVEDAILTGSVATNDSDVDHGAKLAYTLNAPVAGLTLNADGSYSFDAGDAAYQALAKDEIQTVVASYTVTDEHGATATSVLTLTVTGTNDSPVAVVDAGSVVEDAILTGSVATNDSDIDRGAKLAYALNVPVAGLTLNADGSYSFDAGNAAYQALAKDEVQTVVATYTVTDEHGATATSTLSIAVTGTNDAPTAVADTVSVVEDKIVAGSLAANDGDPDHGAVLTYTLDAPVAGLTLNADGSYSFDAGNAAYQALAEGEVQTIVAGYGVSDGQGGTAAATLTITVTGRNDGPVAVADTAVAVEDGAKVTGNVGANDSDVDHGAVLTYAATNTVAGLTINADGSYVFDPSNAAYQNLAAGATRVVTGTYSVTDASGAVANASLAITVTGTNDAPVVGNVALPGNATVVANRLVNGDFSDPTALNGWTVNTASSGTSSVSTSTATVQRNTNIIPGDKDVAALRYSATVPTGYGTGQGPSITSTAFSGNAGDTIRFVYVLSSGSDQAIGTGYIRDAATGAIVQTIFDYKVPVIGSTGVQTVELTLAQSGNYTIDFRVGSYDATGGRAIGATLYIGTAQIIQTGITEDGSFANPNGRNLLLTQATDVDTGDVLTVPAFSTTSAQGATVVMAADGTLTITPAGSAAAQALALGETATDTFTYQVSDGHGGLTSATGSYTLVGQNDAPVALADTAAVAEDATISGSVAANDYDVDHGAKLSFALTAPVAGLTLNADGSYVFDAGNAAYQALGEGETRVVTATYTVTDENKASATQTLSITVTGTNDAPVAVGDTLRVSEDGATVVTAATLTANDSDADDDALTITGVGATGTIGTVALVDGNVSYAAGSAFQYLKAGETATDSFTYTVSDGHGGVSTATTTVTITGENDAPKAADDTLFASPGVAATVAVLANDSDPEGDAITVQSVTNGAHGTVSINSDGTLSYTAAAGYSGNDSFTYTATDGAGLTSTATVAVVVGVLDHDTVGNDVFLQGNYMEIGVSSAGSLGTASAAPANYHPTNGARRISYVVDTDGWNAGAAPKSGDFTLPGSPVDTIGFGFNGRSFIQDQRSGRNDIATTTVDTTVGTTLSTTTTGTASYNGGTMAVKQVIELDANATYYKTTITVTNTGSSTLSDVRFLRSFDPDQDVDKGGSFATYNDVLSNPTAGNALAISRATGPMSGVSVNLVSFDAAARSSNYGFANYDVYAGSAYANPVDRNGTMADEAITLAFGFGNLGVGETMTKTFYTSLNGSSGANDMLIGGNGNDVLNAGAGDDILLGLTGNDTLTGGTGNDTFVFTKGSGADTITDFTGGAGTSDVIELRGMGFTSFADVKASAFQAADGVHIDLHNGDSLVLSGVSLASLNADDFLFA</sequence>
<organism evidence="2 3">
    <name type="scientific">Sphingomonas pseudosanguinis</name>
    <dbReference type="NCBI Taxonomy" id="413712"/>
    <lineage>
        <taxon>Bacteria</taxon>
        <taxon>Pseudomonadati</taxon>
        <taxon>Pseudomonadota</taxon>
        <taxon>Alphaproteobacteria</taxon>
        <taxon>Sphingomonadales</taxon>
        <taxon>Sphingomonadaceae</taxon>
        <taxon>Sphingomonas</taxon>
    </lineage>
</organism>
<dbReference type="Pfam" id="PF00353">
    <property type="entry name" value="HemolysinCabind"/>
    <property type="match status" value="3"/>
</dbReference>
<dbReference type="InterPro" id="IPR018511">
    <property type="entry name" value="Hemolysin-typ_Ca-bd_CS"/>
</dbReference>
<protein>
    <submittedName>
        <fullName evidence="2">VCBS repeat-containing protein</fullName>
    </submittedName>
</protein>
<dbReference type="SUPFAM" id="SSF51120">
    <property type="entry name" value="beta-Roll"/>
    <property type="match status" value="2"/>
</dbReference>
<dbReference type="PROSITE" id="PS50268">
    <property type="entry name" value="CADHERIN_2"/>
    <property type="match status" value="2"/>
</dbReference>
<comment type="caution">
    <text evidence="2">The sequence shown here is derived from an EMBL/GenBank/DDBJ whole genome shotgun (WGS) entry which is preliminary data.</text>
</comment>
<dbReference type="Pfam" id="PF17963">
    <property type="entry name" value="Big_9"/>
    <property type="match status" value="3"/>
</dbReference>
<dbReference type="InterPro" id="IPR040853">
    <property type="entry name" value="RapA2_cadherin-like"/>
</dbReference>